<dbReference type="Proteomes" id="UP000799755">
    <property type="component" value="Unassembled WGS sequence"/>
</dbReference>
<evidence type="ECO:0000313" key="1">
    <source>
        <dbReference type="EMBL" id="KAF2462680.1"/>
    </source>
</evidence>
<dbReference type="EMBL" id="MU003568">
    <property type="protein sequence ID" value="KAF2462680.1"/>
    <property type="molecule type" value="Genomic_DNA"/>
</dbReference>
<sequence>MFLCCAALKLSRHIPLRLREHVIAYGSLVAQRSAAHPVNVQAVASRVFIIISHHIITS</sequence>
<organism evidence="1 2">
    <name type="scientific">Lindgomyces ingoldianus</name>
    <dbReference type="NCBI Taxonomy" id="673940"/>
    <lineage>
        <taxon>Eukaryota</taxon>
        <taxon>Fungi</taxon>
        <taxon>Dikarya</taxon>
        <taxon>Ascomycota</taxon>
        <taxon>Pezizomycotina</taxon>
        <taxon>Dothideomycetes</taxon>
        <taxon>Pleosporomycetidae</taxon>
        <taxon>Pleosporales</taxon>
        <taxon>Lindgomycetaceae</taxon>
        <taxon>Lindgomyces</taxon>
    </lineage>
</organism>
<protein>
    <submittedName>
        <fullName evidence="1">Uncharacterized protein</fullName>
    </submittedName>
</protein>
<keyword evidence="2" id="KW-1185">Reference proteome</keyword>
<comment type="caution">
    <text evidence="1">The sequence shown here is derived from an EMBL/GenBank/DDBJ whole genome shotgun (WGS) entry which is preliminary data.</text>
</comment>
<proteinExistence type="predicted"/>
<name>A0ACB6Q964_9PLEO</name>
<accession>A0ACB6Q964</accession>
<evidence type="ECO:0000313" key="2">
    <source>
        <dbReference type="Proteomes" id="UP000799755"/>
    </source>
</evidence>
<feature type="non-terminal residue" evidence="1">
    <location>
        <position position="1"/>
    </location>
</feature>
<gene>
    <name evidence="1" type="ORF">BDR25DRAFT_308194</name>
</gene>
<reference evidence="1" key="1">
    <citation type="journal article" date="2020" name="Stud. Mycol.">
        <title>101 Dothideomycetes genomes: a test case for predicting lifestyles and emergence of pathogens.</title>
        <authorList>
            <person name="Haridas S."/>
            <person name="Albert R."/>
            <person name="Binder M."/>
            <person name="Bloem J."/>
            <person name="Labutti K."/>
            <person name="Salamov A."/>
            <person name="Andreopoulos B."/>
            <person name="Baker S."/>
            <person name="Barry K."/>
            <person name="Bills G."/>
            <person name="Bluhm B."/>
            <person name="Cannon C."/>
            <person name="Castanera R."/>
            <person name="Culley D."/>
            <person name="Daum C."/>
            <person name="Ezra D."/>
            <person name="Gonzalez J."/>
            <person name="Henrissat B."/>
            <person name="Kuo A."/>
            <person name="Liang C."/>
            <person name="Lipzen A."/>
            <person name="Lutzoni F."/>
            <person name="Magnuson J."/>
            <person name="Mondo S."/>
            <person name="Nolan M."/>
            <person name="Ohm R."/>
            <person name="Pangilinan J."/>
            <person name="Park H.-J."/>
            <person name="Ramirez L."/>
            <person name="Alfaro M."/>
            <person name="Sun H."/>
            <person name="Tritt A."/>
            <person name="Yoshinaga Y."/>
            <person name="Zwiers L.-H."/>
            <person name="Turgeon B."/>
            <person name="Goodwin S."/>
            <person name="Spatafora J."/>
            <person name="Crous P."/>
            <person name="Grigoriev I."/>
        </authorList>
    </citation>
    <scope>NUCLEOTIDE SEQUENCE</scope>
    <source>
        <strain evidence="1">ATCC 200398</strain>
    </source>
</reference>